<dbReference type="InterPro" id="IPR002347">
    <property type="entry name" value="SDR_fam"/>
</dbReference>
<dbReference type="PRINTS" id="PR00081">
    <property type="entry name" value="GDHRDH"/>
</dbReference>
<dbReference type="InterPro" id="IPR050259">
    <property type="entry name" value="SDR"/>
</dbReference>
<dbReference type="SUPFAM" id="SSF51735">
    <property type="entry name" value="NAD(P)-binding Rossmann-fold domains"/>
    <property type="match status" value="1"/>
</dbReference>
<reference evidence="2 3" key="1">
    <citation type="submission" date="2019-08" db="EMBL/GenBank/DDBJ databases">
        <title>Bacterial whole genome sequence for Glaciihabitans sp. CHu50b-6-2.</title>
        <authorList>
            <person name="Jin L."/>
        </authorList>
    </citation>
    <scope>NUCLEOTIDE SEQUENCE [LARGE SCALE GENOMIC DNA]</scope>
    <source>
        <strain evidence="2 3">CHu50b-6-2</strain>
    </source>
</reference>
<name>A0A5C8UQU8_9MICO</name>
<evidence type="ECO:0000313" key="3">
    <source>
        <dbReference type="Proteomes" id="UP000321379"/>
    </source>
</evidence>
<dbReference type="Proteomes" id="UP000321379">
    <property type="component" value="Unassembled WGS sequence"/>
</dbReference>
<proteinExistence type="inferred from homology"/>
<sequence>MDLKLNGKTALVTGGSRGLGFAIASELASEGTRIVLLARGAEAVESAAARLRAEGHEALGVVADTNVDGEVQAAVDQATERFGGIDILVNGAAKAAGGPPTGFLDLNDDDLRMEIETKVLGYLRVIRAVAPQMTERGWGRIINISGLAVRRTGSIFGSVRNASVAAMSKNLADELGPRGVNVTVLHPWITETEGVQDMIRAGAAARGVTEAEFAKSLAADVSIGRLVQPSEVAHVVTFLASPLSVAINGDAVAAGGGLLGPIFY</sequence>
<evidence type="ECO:0000256" key="1">
    <source>
        <dbReference type="ARBA" id="ARBA00006484"/>
    </source>
</evidence>
<accession>A0A5C8UQU8</accession>
<comment type="similarity">
    <text evidence="1">Belongs to the short-chain dehydrogenases/reductases (SDR) family.</text>
</comment>
<organism evidence="2 3">
    <name type="scientific">Lacisediminihabitans profunda</name>
    <dbReference type="NCBI Taxonomy" id="2594790"/>
    <lineage>
        <taxon>Bacteria</taxon>
        <taxon>Bacillati</taxon>
        <taxon>Actinomycetota</taxon>
        <taxon>Actinomycetes</taxon>
        <taxon>Micrococcales</taxon>
        <taxon>Microbacteriaceae</taxon>
        <taxon>Lacisediminihabitans</taxon>
    </lineage>
</organism>
<keyword evidence="3" id="KW-1185">Reference proteome</keyword>
<dbReference type="RefSeq" id="WP_147783251.1">
    <property type="nucleotide sequence ID" value="NZ_VRMG01000006.1"/>
</dbReference>
<evidence type="ECO:0000313" key="2">
    <source>
        <dbReference type="EMBL" id="TXN30569.1"/>
    </source>
</evidence>
<dbReference type="Gene3D" id="3.40.50.720">
    <property type="entry name" value="NAD(P)-binding Rossmann-like Domain"/>
    <property type="match status" value="1"/>
</dbReference>
<gene>
    <name evidence="2" type="ORF">FVP33_08575</name>
</gene>
<comment type="caution">
    <text evidence="2">The sequence shown here is derived from an EMBL/GenBank/DDBJ whole genome shotgun (WGS) entry which is preliminary data.</text>
</comment>
<dbReference type="PANTHER" id="PTHR42879:SF6">
    <property type="entry name" value="NADPH-DEPENDENT REDUCTASE BACG"/>
    <property type="match status" value="1"/>
</dbReference>
<dbReference type="PANTHER" id="PTHR42879">
    <property type="entry name" value="3-OXOACYL-(ACYL-CARRIER-PROTEIN) REDUCTASE"/>
    <property type="match status" value="1"/>
</dbReference>
<dbReference type="EMBL" id="VRMG01000006">
    <property type="protein sequence ID" value="TXN30569.1"/>
    <property type="molecule type" value="Genomic_DNA"/>
</dbReference>
<dbReference type="AlphaFoldDB" id="A0A5C8UQU8"/>
<dbReference type="Pfam" id="PF00106">
    <property type="entry name" value="adh_short"/>
    <property type="match status" value="1"/>
</dbReference>
<protein>
    <submittedName>
        <fullName evidence="2">SDR family NAD(P)-dependent oxidoreductase</fullName>
    </submittedName>
</protein>
<dbReference type="InterPro" id="IPR036291">
    <property type="entry name" value="NAD(P)-bd_dom_sf"/>
</dbReference>